<gene>
    <name evidence="3" type="ORF">FH965_40105</name>
</gene>
<keyword evidence="3" id="KW-0413">Isomerase</keyword>
<protein>
    <submittedName>
        <fullName evidence="3">Dithiol-disulfide isomerase</fullName>
    </submittedName>
</protein>
<proteinExistence type="predicted"/>
<dbReference type="Gene3D" id="3.40.30.10">
    <property type="entry name" value="Glutaredoxin"/>
    <property type="match status" value="1"/>
</dbReference>
<dbReference type="PANTHER" id="PTHR13887">
    <property type="entry name" value="GLUTATHIONE S-TRANSFERASE KAPPA"/>
    <property type="match status" value="1"/>
</dbReference>
<evidence type="ECO:0000256" key="1">
    <source>
        <dbReference type="SAM" id="MobiDB-lite"/>
    </source>
</evidence>
<dbReference type="Pfam" id="PF01323">
    <property type="entry name" value="DSBA"/>
    <property type="match status" value="1"/>
</dbReference>
<evidence type="ECO:0000313" key="3">
    <source>
        <dbReference type="EMBL" id="QDQ15982.1"/>
    </source>
</evidence>
<name>A0A516RJY9_STRST</name>
<dbReference type="InterPro" id="IPR036249">
    <property type="entry name" value="Thioredoxin-like_sf"/>
</dbReference>
<accession>A0A516RJY9</accession>
<dbReference type="GO" id="GO:0016491">
    <property type="term" value="F:oxidoreductase activity"/>
    <property type="evidence" value="ECO:0007669"/>
    <property type="project" value="InterPro"/>
</dbReference>
<dbReference type="AlphaFoldDB" id="A0A516RJY9"/>
<evidence type="ECO:0000259" key="2">
    <source>
        <dbReference type="Pfam" id="PF01323"/>
    </source>
</evidence>
<feature type="compositionally biased region" description="Pro residues" evidence="1">
    <location>
        <begin position="222"/>
        <end position="234"/>
    </location>
</feature>
<sequence>MTVTIDVWFDFICPYSLITRHVLAKALDGKDAAPAFHPFEVNPNCVEEAGEYPRGVWENSVRPLGAERGVHLAGPPGTPLRRARMALLGYRYAREHGAGARYTDLVFGAYFHHWQDISDPTVLAALAVEAGLDRAGFRAAIMSARYARAHQQSLAHARGPAQVTMVPVIVAGQRRIDGVPTAAELAGAVDEAIAASTVPAVPAGAGAGAGAGVWDMTTQAPPGMPLPAPVPKPHPQAGRAPLRGT</sequence>
<evidence type="ECO:0000313" key="4">
    <source>
        <dbReference type="Proteomes" id="UP000316806"/>
    </source>
</evidence>
<dbReference type="PANTHER" id="PTHR13887:SF33">
    <property type="entry name" value="ISOMERASE"/>
    <property type="match status" value="1"/>
</dbReference>
<dbReference type="SUPFAM" id="SSF52833">
    <property type="entry name" value="Thioredoxin-like"/>
    <property type="match status" value="1"/>
</dbReference>
<dbReference type="GO" id="GO:0016853">
    <property type="term" value="F:isomerase activity"/>
    <property type="evidence" value="ECO:0007669"/>
    <property type="project" value="UniProtKB-KW"/>
</dbReference>
<dbReference type="RefSeq" id="WP_144323182.1">
    <property type="nucleotide sequence ID" value="NZ_CP040916.1"/>
</dbReference>
<feature type="region of interest" description="Disordered" evidence="1">
    <location>
        <begin position="220"/>
        <end position="245"/>
    </location>
</feature>
<organism evidence="3 4">
    <name type="scientific">Streptomyces spectabilis</name>
    <dbReference type="NCBI Taxonomy" id="68270"/>
    <lineage>
        <taxon>Bacteria</taxon>
        <taxon>Bacillati</taxon>
        <taxon>Actinomycetota</taxon>
        <taxon>Actinomycetes</taxon>
        <taxon>Kitasatosporales</taxon>
        <taxon>Streptomycetaceae</taxon>
        <taxon>Streptomyces</taxon>
    </lineage>
</organism>
<dbReference type="Proteomes" id="UP000316806">
    <property type="component" value="Chromosome"/>
</dbReference>
<dbReference type="InterPro" id="IPR001853">
    <property type="entry name" value="DSBA-like_thioredoxin_dom"/>
</dbReference>
<feature type="domain" description="DSBA-like thioredoxin" evidence="2">
    <location>
        <begin position="4"/>
        <end position="188"/>
    </location>
</feature>
<dbReference type="EMBL" id="CP040916">
    <property type="protein sequence ID" value="QDQ15982.1"/>
    <property type="molecule type" value="Genomic_DNA"/>
</dbReference>
<reference evidence="3 4" key="1">
    <citation type="journal article" date="2019" name="J. Ind. Microbiol. Biotechnol.">
        <title>The complete genomic sequence of Streptomyces spectabilis NRRL-2792 and identification of secondary metabolite biosynthetic gene clusters.</title>
        <authorList>
            <person name="Sinha A."/>
            <person name="Phillips-Salemka S."/>
            <person name="Niraula T.A."/>
            <person name="Short K.A."/>
            <person name="Niraula N.P."/>
        </authorList>
    </citation>
    <scope>NUCLEOTIDE SEQUENCE [LARGE SCALE GENOMIC DNA]</scope>
    <source>
        <strain evidence="3 4">NRRL 2792</strain>
    </source>
</reference>